<protein>
    <recommendedName>
        <fullName evidence="1">Retrotransposon gag domain-containing protein</fullName>
    </recommendedName>
</protein>
<dbReference type="InterPro" id="IPR021109">
    <property type="entry name" value="Peptidase_aspartic_dom_sf"/>
</dbReference>
<dbReference type="Gene3D" id="3.10.10.10">
    <property type="entry name" value="HIV Type 1 Reverse Transcriptase, subunit A, domain 1"/>
    <property type="match status" value="1"/>
</dbReference>
<name>A0AA38TWS7_9ASTR</name>
<evidence type="ECO:0000313" key="2">
    <source>
        <dbReference type="EMBL" id="KAJ9562420.1"/>
    </source>
</evidence>
<proteinExistence type="predicted"/>
<sequence>MAERTLKDFTEPTYGSTTSITCPDIGPTSFEQKTNLAQFMQQDQFSGSLSENPNDHLDSFLEKCDMIKILNVTSDAIRLRLFGFSLRDKAKEWVKSHSPNTFTTWDALSRAFLIHFFPPAKAAELRGDITTFIQRGSELLGIYLQRNCPHHGVPEWLIIQTFRNGLKQDVRTSIDAVASGSIVNKTPAATKALIEDMASNNYLYPTERSTSRKRGKLDVDALTLLSRKFDSFSTNISKKINSIGTRQATHEVSALSCDMCGNQGHSVDNYDGDTNLPDQSANGFTFEARNQLPPQPVQNPRGQMTAVTLRSGRPLVEKRKSGDNLDATLKEKKAKVPKGMSEIPSKYHAKKVSNSSPIPQARTSVIPYPERLVKDSLEIKFRKFMDMLKQFQVTIPFLDALFDIPSYAKFQKDLLSLKNRVTLSKECSALITNTLPEKMQDPRSFSIPCSIGGLTIQRALCDLGASVSLMPLTVARKVHLGDLKATNVSLQLTDRFIKYPVGMLEDLLLQVGNLIIPCDFVIMAMTEDAIIPIILGHPFLATAGAMIDVKNGRLLLNVGKETIEFELRKGDEKTDDDLKSIAKVFDESDHYTKKTKVEPIVLSQEEGAGHASPPKVDLKHLPPYLKYVFLGSDNTRNPNMKEVVQKEVMKLLKAGIIYHISNSAWVSPVQLVPKKGEIPVVKNDKDELISTRTVTGWRMCIDYRKLNLVT</sequence>
<dbReference type="Gene3D" id="2.40.70.10">
    <property type="entry name" value="Acid Proteases"/>
    <property type="match status" value="1"/>
</dbReference>
<keyword evidence="3" id="KW-1185">Reference proteome</keyword>
<dbReference type="InterPro" id="IPR043502">
    <property type="entry name" value="DNA/RNA_pol_sf"/>
</dbReference>
<dbReference type="Pfam" id="PF03732">
    <property type="entry name" value="Retrotrans_gag"/>
    <property type="match status" value="1"/>
</dbReference>
<dbReference type="AlphaFoldDB" id="A0AA38TWS7"/>
<gene>
    <name evidence="2" type="ORF">OSB04_007580</name>
</gene>
<reference evidence="2" key="1">
    <citation type="submission" date="2023-03" db="EMBL/GenBank/DDBJ databases">
        <title>Chromosome-scale reference genome and RAD-based genetic map of yellow starthistle (Centaurea solstitialis) reveal putative structural variation and QTLs associated with invader traits.</title>
        <authorList>
            <person name="Reatini B."/>
            <person name="Cang F.A."/>
            <person name="Jiang Q."/>
            <person name="Mckibben M.T.W."/>
            <person name="Barker M.S."/>
            <person name="Rieseberg L.H."/>
            <person name="Dlugosch K.M."/>
        </authorList>
    </citation>
    <scope>NUCLEOTIDE SEQUENCE</scope>
    <source>
        <strain evidence="2">CAN-66</strain>
        <tissue evidence="2">Leaf</tissue>
    </source>
</reference>
<dbReference type="PANTHER" id="PTHR33067:SF31">
    <property type="entry name" value="RNA-DIRECTED DNA POLYMERASE"/>
    <property type="match status" value="1"/>
</dbReference>
<dbReference type="PANTHER" id="PTHR33067">
    <property type="entry name" value="RNA-DIRECTED DNA POLYMERASE-RELATED"/>
    <property type="match status" value="1"/>
</dbReference>
<organism evidence="2 3">
    <name type="scientific">Centaurea solstitialis</name>
    <name type="common">yellow star-thistle</name>
    <dbReference type="NCBI Taxonomy" id="347529"/>
    <lineage>
        <taxon>Eukaryota</taxon>
        <taxon>Viridiplantae</taxon>
        <taxon>Streptophyta</taxon>
        <taxon>Embryophyta</taxon>
        <taxon>Tracheophyta</taxon>
        <taxon>Spermatophyta</taxon>
        <taxon>Magnoliopsida</taxon>
        <taxon>eudicotyledons</taxon>
        <taxon>Gunneridae</taxon>
        <taxon>Pentapetalae</taxon>
        <taxon>asterids</taxon>
        <taxon>campanulids</taxon>
        <taxon>Asterales</taxon>
        <taxon>Asteraceae</taxon>
        <taxon>Carduoideae</taxon>
        <taxon>Cardueae</taxon>
        <taxon>Centaureinae</taxon>
        <taxon>Centaurea</taxon>
    </lineage>
</organism>
<accession>A0AA38TWS7</accession>
<comment type="caution">
    <text evidence="2">The sequence shown here is derived from an EMBL/GenBank/DDBJ whole genome shotgun (WGS) entry which is preliminary data.</text>
</comment>
<dbReference type="EMBL" id="JARYMX010000002">
    <property type="protein sequence ID" value="KAJ9562420.1"/>
    <property type="molecule type" value="Genomic_DNA"/>
</dbReference>
<dbReference type="InterPro" id="IPR005162">
    <property type="entry name" value="Retrotrans_gag_dom"/>
</dbReference>
<dbReference type="SUPFAM" id="SSF56672">
    <property type="entry name" value="DNA/RNA polymerases"/>
    <property type="match status" value="1"/>
</dbReference>
<evidence type="ECO:0000313" key="3">
    <source>
        <dbReference type="Proteomes" id="UP001172457"/>
    </source>
</evidence>
<feature type="domain" description="Retrotransposon gag" evidence="1">
    <location>
        <begin position="81"/>
        <end position="167"/>
    </location>
</feature>
<dbReference type="Proteomes" id="UP001172457">
    <property type="component" value="Chromosome 2"/>
</dbReference>
<dbReference type="CDD" id="cd00303">
    <property type="entry name" value="retropepsin_like"/>
    <property type="match status" value="1"/>
</dbReference>
<evidence type="ECO:0000259" key="1">
    <source>
        <dbReference type="Pfam" id="PF03732"/>
    </source>
</evidence>